<proteinExistence type="predicted"/>
<gene>
    <name evidence="2" type="primary">jg16519</name>
    <name evidence="2" type="ORF">PAEG_LOCUS27983</name>
</gene>
<dbReference type="EMBL" id="CAKXAJ010026562">
    <property type="protein sequence ID" value="CAH2270059.1"/>
    <property type="molecule type" value="Genomic_DNA"/>
</dbReference>
<evidence type="ECO:0000313" key="3">
    <source>
        <dbReference type="Proteomes" id="UP000838756"/>
    </source>
</evidence>
<evidence type="ECO:0000256" key="1">
    <source>
        <dbReference type="SAM" id="MobiDB-lite"/>
    </source>
</evidence>
<comment type="caution">
    <text evidence="2">The sequence shown here is derived from an EMBL/GenBank/DDBJ whole genome shotgun (WGS) entry which is preliminary data.</text>
</comment>
<reference evidence="2" key="1">
    <citation type="submission" date="2022-03" db="EMBL/GenBank/DDBJ databases">
        <authorList>
            <person name="Lindestad O."/>
        </authorList>
    </citation>
    <scope>NUCLEOTIDE SEQUENCE</scope>
</reference>
<dbReference type="AlphaFoldDB" id="A0A8S4SKB1"/>
<organism evidence="2 3">
    <name type="scientific">Pararge aegeria aegeria</name>
    <dbReference type="NCBI Taxonomy" id="348720"/>
    <lineage>
        <taxon>Eukaryota</taxon>
        <taxon>Metazoa</taxon>
        <taxon>Ecdysozoa</taxon>
        <taxon>Arthropoda</taxon>
        <taxon>Hexapoda</taxon>
        <taxon>Insecta</taxon>
        <taxon>Pterygota</taxon>
        <taxon>Neoptera</taxon>
        <taxon>Endopterygota</taxon>
        <taxon>Lepidoptera</taxon>
        <taxon>Glossata</taxon>
        <taxon>Ditrysia</taxon>
        <taxon>Papilionoidea</taxon>
        <taxon>Nymphalidae</taxon>
        <taxon>Satyrinae</taxon>
        <taxon>Satyrini</taxon>
        <taxon>Parargina</taxon>
        <taxon>Pararge</taxon>
    </lineage>
</organism>
<sequence>MTYGTETCSLTMGLIRILRVTQWAIERAMPGVRNQIKNVEIRRRTRVSSASREAEVSMSGAHSLENR</sequence>
<accession>A0A8S4SKB1</accession>
<dbReference type="OrthoDB" id="407509at2759"/>
<name>A0A8S4SKB1_9NEOP</name>
<dbReference type="Proteomes" id="UP000838756">
    <property type="component" value="Unassembled WGS sequence"/>
</dbReference>
<protein>
    <submittedName>
        <fullName evidence="2">Jg16519 protein</fullName>
    </submittedName>
</protein>
<evidence type="ECO:0000313" key="2">
    <source>
        <dbReference type="EMBL" id="CAH2270059.1"/>
    </source>
</evidence>
<feature type="region of interest" description="Disordered" evidence="1">
    <location>
        <begin position="43"/>
        <end position="67"/>
    </location>
</feature>
<keyword evidence="3" id="KW-1185">Reference proteome</keyword>